<evidence type="ECO:0000256" key="5">
    <source>
        <dbReference type="ARBA" id="ARBA00022771"/>
    </source>
</evidence>
<comment type="similarity">
    <text evidence="2 11">Belongs to the GTF2H2 family.</text>
</comment>
<dbReference type="NCBIfam" id="TIGR00622">
    <property type="entry name" value="ssl1"/>
    <property type="match status" value="1"/>
</dbReference>
<dbReference type="AlphaFoldDB" id="X6MLI4"/>
<evidence type="ECO:0000256" key="11">
    <source>
        <dbReference type="PIRNR" id="PIRNR015919"/>
    </source>
</evidence>
<dbReference type="PIRSF" id="PIRSF015919">
    <property type="entry name" value="TFIIH_SSL1"/>
    <property type="match status" value="1"/>
</dbReference>
<keyword evidence="4" id="KW-0227">DNA damage</keyword>
<dbReference type="GO" id="GO:0006289">
    <property type="term" value="P:nucleotide-excision repair"/>
    <property type="evidence" value="ECO:0007669"/>
    <property type="project" value="UniProtKB-UniRule"/>
</dbReference>
<dbReference type="InterPro" id="IPR036465">
    <property type="entry name" value="vWFA_dom_sf"/>
</dbReference>
<dbReference type="OMA" id="INWVEVP"/>
<dbReference type="EMBL" id="ASPP01020001">
    <property type="protein sequence ID" value="ETO14501.1"/>
    <property type="molecule type" value="Genomic_DNA"/>
</dbReference>
<dbReference type="GO" id="GO:0008270">
    <property type="term" value="F:zinc ion binding"/>
    <property type="evidence" value="ECO:0007669"/>
    <property type="project" value="UniProtKB-UniRule"/>
</dbReference>
<dbReference type="GO" id="GO:0000439">
    <property type="term" value="C:transcription factor TFIIH core complex"/>
    <property type="evidence" value="ECO:0007669"/>
    <property type="project" value="InterPro"/>
</dbReference>
<evidence type="ECO:0000256" key="7">
    <source>
        <dbReference type="ARBA" id="ARBA00023015"/>
    </source>
</evidence>
<feature type="domain" description="VWFA" evidence="13">
    <location>
        <begin position="85"/>
        <end position="265"/>
    </location>
</feature>
<evidence type="ECO:0000256" key="8">
    <source>
        <dbReference type="ARBA" id="ARBA00023163"/>
    </source>
</evidence>
<dbReference type="Pfam" id="PF07975">
    <property type="entry name" value="C1_4"/>
    <property type="match status" value="1"/>
</dbReference>
<evidence type="ECO:0000313" key="14">
    <source>
        <dbReference type="EMBL" id="ETO14501.1"/>
    </source>
</evidence>
<comment type="subcellular location">
    <subcellularLocation>
        <location evidence="1 11">Nucleus</location>
    </subcellularLocation>
</comment>
<dbReference type="Pfam" id="PF04056">
    <property type="entry name" value="Ssl1"/>
    <property type="match status" value="1"/>
</dbReference>
<comment type="caution">
    <text evidence="14">The sequence shown here is derived from an EMBL/GenBank/DDBJ whole genome shotgun (WGS) entry which is preliminary data.</text>
</comment>
<dbReference type="GO" id="GO:0005675">
    <property type="term" value="C:transcription factor TFIIH holo complex"/>
    <property type="evidence" value="ECO:0007669"/>
    <property type="project" value="UniProtKB-UniRule"/>
</dbReference>
<keyword evidence="10 11" id="KW-0539">Nucleus</keyword>
<dbReference type="InterPro" id="IPR013083">
    <property type="entry name" value="Znf_RING/FYVE/PHD"/>
</dbReference>
<dbReference type="PANTHER" id="PTHR12695:SF2">
    <property type="entry name" value="GENERAL TRANSCRIPTION FACTOR IIH SUBUNIT 2-RELATED"/>
    <property type="match status" value="1"/>
</dbReference>
<dbReference type="SUPFAM" id="SSF53300">
    <property type="entry name" value="vWA-like"/>
    <property type="match status" value="1"/>
</dbReference>
<dbReference type="PROSITE" id="PS50234">
    <property type="entry name" value="VWFA"/>
    <property type="match status" value="1"/>
</dbReference>
<organism evidence="14 15">
    <name type="scientific">Reticulomyxa filosa</name>
    <dbReference type="NCBI Taxonomy" id="46433"/>
    <lineage>
        <taxon>Eukaryota</taxon>
        <taxon>Sar</taxon>
        <taxon>Rhizaria</taxon>
        <taxon>Retaria</taxon>
        <taxon>Foraminifera</taxon>
        <taxon>Monothalamids</taxon>
        <taxon>Reticulomyxidae</taxon>
        <taxon>Reticulomyxa</taxon>
    </lineage>
</organism>
<proteinExistence type="inferred from homology"/>
<evidence type="ECO:0000256" key="9">
    <source>
        <dbReference type="ARBA" id="ARBA00023204"/>
    </source>
</evidence>
<dbReference type="Gene3D" id="3.40.50.410">
    <property type="entry name" value="von Willebrand factor, type A domain"/>
    <property type="match status" value="1"/>
</dbReference>
<dbReference type="InterPro" id="IPR012170">
    <property type="entry name" value="TFIIH_SSL1/p44"/>
</dbReference>
<dbReference type="SUPFAM" id="SSF57889">
    <property type="entry name" value="Cysteine-rich domain"/>
    <property type="match status" value="1"/>
</dbReference>
<feature type="zinc finger region" description="C4-type" evidence="12">
    <location>
        <begin position="314"/>
        <end position="331"/>
    </location>
</feature>
<keyword evidence="7 11" id="KW-0805">Transcription regulation</keyword>
<evidence type="ECO:0000259" key="13">
    <source>
        <dbReference type="PROSITE" id="PS50234"/>
    </source>
</evidence>
<dbReference type="Proteomes" id="UP000023152">
    <property type="component" value="Unassembled WGS sequence"/>
</dbReference>
<dbReference type="InterPro" id="IPR046349">
    <property type="entry name" value="C1-like_sf"/>
</dbReference>
<keyword evidence="3 11" id="KW-0479">Metal-binding</keyword>
<accession>X6MLI4</accession>
<evidence type="ECO:0000256" key="2">
    <source>
        <dbReference type="ARBA" id="ARBA00006092"/>
    </source>
</evidence>
<dbReference type="InterPro" id="IPR004595">
    <property type="entry name" value="TFIIH_C1-like_dom"/>
</dbReference>
<keyword evidence="5" id="KW-0863">Zinc-finger</keyword>
<dbReference type="PANTHER" id="PTHR12695">
    <property type="entry name" value="GENERAL TRANSCRIPTION FACTOR IIH SUBUNIT 2"/>
    <property type="match status" value="1"/>
</dbReference>
<keyword evidence="9" id="KW-0234">DNA repair</keyword>
<reference evidence="14 15" key="1">
    <citation type="journal article" date="2013" name="Curr. Biol.">
        <title>The Genome of the Foraminiferan Reticulomyxa filosa.</title>
        <authorList>
            <person name="Glockner G."/>
            <person name="Hulsmann N."/>
            <person name="Schleicher M."/>
            <person name="Noegel A.A."/>
            <person name="Eichinger L."/>
            <person name="Gallinger C."/>
            <person name="Pawlowski J."/>
            <person name="Sierra R."/>
            <person name="Euteneuer U."/>
            <person name="Pillet L."/>
            <person name="Moustafa A."/>
            <person name="Platzer M."/>
            <person name="Groth M."/>
            <person name="Szafranski K."/>
            <person name="Schliwa M."/>
        </authorList>
    </citation>
    <scope>NUCLEOTIDE SEQUENCE [LARGE SCALE GENOMIC DNA]</scope>
</reference>
<evidence type="ECO:0000256" key="1">
    <source>
        <dbReference type="ARBA" id="ARBA00004123"/>
    </source>
</evidence>
<evidence type="ECO:0000256" key="3">
    <source>
        <dbReference type="ARBA" id="ARBA00022723"/>
    </source>
</evidence>
<evidence type="ECO:0000256" key="12">
    <source>
        <dbReference type="PIRSR" id="PIRSR015919-1"/>
    </source>
</evidence>
<protein>
    <recommendedName>
        <fullName evidence="11">General transcription factor IIH subunit</fullName>
    </recommendedName>
</protein>
<dbReference type="Gene3D" id="3.30.40.10">
    <property type="entry name" value="Zinc/RING finger domain, C3HC4 (zinc finger)"/>
    <property type="match status" value="1"/>
</dbReference>
<dbReference type="OrthoDB" id="284275at2759"/>
<evidence type="ECO:0000256" key="10">
    <source>
        <dbReference type="ARBA" id="ARBA00023242"/>
    </source>
</evidence>
<dbReference type="GO" id="GO:0006351">
    <property type="term" value="P:DNA-templated transcription"/>
    <property type="evidence" value="ECO:0007669"/>
    <property type="project" value="InterPro"/>
</dbReference>
<dbReference type="GO" id="GO:0006357">
    <property type="term" value="P:regulation of transcription by RNA polymerase II"/>
    <property type="evidence" value="ECO:0007669"/>
    <property type="project" value="TreeGrafter"/>
</dbReference>
<evidence type="ECO:0000313" key="15">
    <source>
        <dbReference type="Proteomes" id="UP000023152"/>
    </source>
</evidence>
<dbReference type="FunFam" id="3.40.50.410:FF:000015">
    <property type="entry name" value="General transcription factor IIH subunit 2"/>
    <property type="match status" value="1"/>
</dbReference>
<keyword evidence="15" id="KW-1185">Reference proteome</keyword>
<sequence length="421" mass="48175">MSSAPKKEVDENIHLTLDLEGEDENIQEMLGGDSWTRSYQKTWENITEDTFGRIILSNKEEQQKRIDSICKNQSEMQVQKGMLRYLYIILDCSQRMVQSKDLKPNRLVLSLKMMESFIREYFDQNPLSHLGIIVAHNKKAVKLTNLGGNPLQQISKIHSLNSNDFPEDGGLFSLQNSLELAKKSLMQIPIHGSREILLITGSLSTVDPDDIFYTIKSLKQYKISVHILSLSAELNILKMVSEATNGDFNVILDEQHFKECLLAKVPPQPIEAQQNHLTNRKWIPMGFPKHEVSKFFPSLCVCHEDNFTYDGFHCPRCNAKVCEVPTDCNICGLSLISAPHLVRSYHHLFPVKKFKSNLNINENEHKYESILCYGCAQMIDTQHELVEQCDRCKQVFCIECNAFIHESLHNCPGCMSQVQKV</sequence>
<dbReference type="InterPro" id="IPR007198">
    <property type="entry name" value="Ssl1-like"/>
</dbReference>
<gene>
    <name evidence="14" type="ORF">RFI_22861</name>
</gene>
<keyword evidence="6 11" id="KW-0862">Zinc</keyword>
<keyword evidence="8 11" id="KW-0804">Transcription</keyword>
<dbReference type="SMART" id="SM01047">
    <property type="entry name" value="C1_4"/>
    <property type="match status" value="1"/>
</dbReference>
<evidence type="ECO:0000256" key="6">
    <source>
        <dbReference type="ARBA" id="ARBA00022833"/>
    </source>
</evidence>
<dbReference type="InterPro" id="IPR002035">
    <property type="entry name" value="VWF_A"/>
</dbReference>
<name>X6MLI4_RETFI</name>
<evidence type="ECO:0000256" key="4">
    <source>
        <dbReference type="ARBA" id="ARBA00022763"/>
    </source>
</evidence>